<sequence>MVTIQSSWNEATQEQPIFITLRDSYTKIGEHTPSQKNDRFEHGNTSSMIGMKTLKKSTFLALVHFKLLVYTRIIFYPTINDSKDMQKLNESNGQGIEFLG</sequence>
<name>A0A0P1AEM8_PLAHL</name>
<accession>A0A0P1AEM8</accession>
<dbReference type="EMBL" id="CCYD01000322">
    <property type="protein sequence ID" value="CEG38845.1"/>
    <property type="molecule type" value="Genomic_DNA"/>
</dbReference>
<keyword evidence="1" id="KW-0812">Transmembrane</keyword>
<organism evidence="2 3">
    <name type="scientific">Plasmopara halstedii</name>
    <name type="common">Downy mildew of sunflower</name>
    <dbReference type="NCBI Taxonomy" id="4781"/>
    <lineage>
        <taxon>Eukaryota</taxon>
        <taxon>Sar</taxon>
        <taxon>Stramenopiles</taxon>
        <taxon>Oomycota</taxon>
        <taxon>Peronosporomycetes</taxon>
        <taxon>Peronosporales</taxon>
        <taxon>Peronosporaceae</taxon>
        <taxon>Plasmopara</taxon>
    </lineage>
</organism>
<dbReference type="Proteomes" id="UP000054928">
    <property type="component" value="Unassembled WGS sequence"/>
</dbReference>
<evidence type="ECO:0000313" key="2">
    <source>
        <dbReference type="EMBL" id="CEG38845.1"/>
    </source>
</evidence>
<dbReference type="RefSeq" id="XP_024575214.1">
    <property type="nucleotide sequence ID" value="XM_024724326.1"/>
</dbReference>
<reference evidence="3" key="1">
    <citation type="submission" date="2014-09" db="EMBL/GenBank/DDBJ databases">
        <authorList>
            <person name="Sharma Rahul"/>
            <person name="Thines Marco"/>
        </authorList>
    </citation>
    <scope>NUCLEOTIDE SEQUENCE [LARGE SCALE GENOMIC DNA]</scope>
</reference>
<dbReference type="AlphaFoldDB" id="A0A0P1AEM8"/>
<protein>
    <submittedName>
        <fullName evidence="2">Uncharacterized protein</fullName>
    </submittedName>
</protein>
<keyword evidence="3" id="KW-1185">Reference proteome</keyword>
<keyword evidence="1" id="KW-0472">Membrane</keyword>
<evidence type="ECO:0000313" key="3">
    <source>
        <dbReference type="Proteomes" id="UP000054928"/>
    </source>
</evidence>
<evidence type="ECO:0000256" key="1">
    <source>
        <dbReference type="SAM" id="Phobius"/>
    </source>
</evidence>
<dbReference type="GeneID" id="36403950"/>
<keyword evidence="1" id="KW-1133">Transmembrane helix</keyword>
<feature type="transmembrane region" description="Helical" evidence="1">
    <location>
        <begin position="58"/>
        <end position="79"/>
    </location>
</feature>
<proteinExistence type="predicted"/>